<sequence length="50" mass="5721">MSSSNDPPLEEPPDRGRASSRSSQRYDPLDRDPPLMRKIVLRRNSSLPSR</sequence>
<reference evidence="2 3" key="1">
    <citation type="submission" date="2014-04" db="EMBL/GenBank/DDBJ databases">
        <title>Evolutionary Origins and Diversification of the Mycorrhizal Mutualists.</title>
        <authorList>
            <consortium name="DOE Joint Genome Institute"/>
            <consortium name="Mycorrhizal Genomics Consortium"/>
            <person name="Kohler A."/>
            <person name="Kuo A."/>
            <person name="Nagy L.G."/>
            <person name="Floudas D."/>
            <person name="Copeland A."/>
            <person name="Barry K.W."/>
            <person name="Cichocki N."/>
            <person name="Veneault-Fourrey C."/>
            <person name="LaButti K."/>
            <person name="Lindquist E.A."/>
            <person name="Lipzen A."/>
            <person name="Lundell T."/>
            <person name="Morin E."/>
            <person name="Murat C."/>
            <person name="Riley R."/>
            <person name="Ohm R."/>
            <person name="Sun H."/>
            <person name="Tunlid A."/>
            <person name="Henrissat B."/>
            <person name="Grigoriev I.V."/>
            <person name="Hibbett D.S."/>
            <person name="Martin F."/>
        </authorList>
    </citation>
    <scope>NUCLEOTIDE SEQUENCE [LARGE SCALE GENOMIC DNA]</scope>
    <source>
        <strain evidence="2 3">Koide BX008</strain>
    </source>
</reference>
<dbReference type="HOGENOM" id="CLU_3124647_0_0_1"/>
<name>A0A0C2WPS3_AMAMK</name>
<accession>A0A0C2WPS3</accession>
<organism evidence="2 3">
    <name type="scientific">Amanita muscaria (strain Koide BX008)</name>
    <dbReference type="NCBI Taxonomy" id="946122"/>
    <lineage>
        <taxon>Eukaryota</taxon>
        <taxon>Fungi</taxon>
        <taxon>Dikarya</taxon>
        <taxon>Basidiomycota</taxon>
        <taxon>Agaricomycotina</taxon>
        <taxon>Agaricomycetes</taxon>
        <taxon>Agaricomycetidae</taxon>
        <taxon>Agaricales</taxon>
        <taxon>Pluteineae</taxon>
        <taxon>Amanitaceae</taxon>
        <taxon>Amanita</taxon>
    </lineage>
</organism>
<protein>
    <submittedName>
        <fullName evidence="2">Uncharacterized protein</fullName>
    </submittedName>
</protein>
<evidence type="ECO:0000313" key="2">
    <source>
        <dbReference type="EMBL" id="KIL58721.1"/>
    </source>
</evidence>
<dbReference type="InParanoid" id="A0A0C2WPS3"/>
<feature type="region of interest" description="Disordered" evidence="1">
    <location>
        <begin position="1"/>
        <end position="50"/>
    </location>
</feature>
<evidence type="ECO:0000256" key="1">
    <source>
        <dbReference type="SAM" id="MobiDB-lite"/>
    </source>
</evidence>
<dbReference type="EMBL" id="KN818331">
    <property type="protein sequence ID" value="KIL58721.1"/>
    <property type="molecule type" value="Genomic_DNA"/>
</dbReference>
<keyword evidence="3" id="KW-1185">Reference proteome</keyword>
<evidence type="ECO:0000313" key="3">
    <source>
        <dbReference type="Proteomes" id="UP000054549"/>
    </source>
</evidence>
<dbReference type="Proteomes" id="UP000054549">
    <property type="component" value="Unassembled WGS sequence"/>
</dbReference>
<gene>
    <name evidence="2" type="ORF">M378DRAFT_27403</name>
</gene>
<dbReference type="AlphaFoldDB" id="A0A0C2WPS3"/>
<proteinExistence type="predicted"/>